<dbReference type="CDD" id="cd19481">
    <property type="entry name" value="RecA-like_protease"/>
    <property type="match status" value="1"/>
</dbReference>
<dbReference type="Proteomes" id="UP000424468">
    <property type="component" value="Chromosome"/>
</dbReference>
<dbReference type="Gene3D" id="3.40.50.300">
    <property type="entry name" value="P-loop containing nucleotide triphosphate hydrolases"/>
    <property type="match status" value="1"/>
</dbReference>
<dbReference type="GO" id="GO:0005524">
    <property type="term" value="F:ATP binding"/>
    <property type="evidence" value="ECO:0007669"/>
    <property type="project" value="InterPro"/>
</dbReference>
<dbReference type="InterPro" id="IPR003593">
    <property type="entry name" value="AAA+_ATPase"/>
</dbReference>
<dbReference type="EMBL" id="CP046276">
    <property type="protein sequence ID" value="QGS51414.1"/>
    <property type="molecule type" value="Genomic_DNA"/>
</dbReference>
<evidence type="ECO:0000313" key="2">
    <source>
        <dbReference type="EMBL" id="QGS51414.1"/>
    </source>
</evidence>
<name>A0A6I6CBR1_9MOLU</name>
<dbReference type="KEGG" id="stab:STABA_v1c00470"/>
<reference evidence="2 3" key="1">
    <citation type="submission" date="2019-11" db="EMBL/GenBank/DDBJ databases">
        <title>Complete genome sequence of Spiroplasma tabanidicola TAUS-1 (DSM 22603).</title>
        <authorList>
            <person name="Huang C.-T."/>
            <person name="Lin Y.-C."/>
            <person name="Kuo C.-H."/>
        </authorList>
    </citation>
    <scope>NUCLEOTIDE SEQUENCE [LARGE SCALE GENOMIC DNA]</scope>
    <source>
        <strain evidence="2 3">TAUS-1</strain>
    </source>
</reference>
<dbReference type="InterPro" id="IPR027417">
    <property type="entry name" value="P-loop_NTPase"/>
</dbReference>
<dbReference type="GO" id="GO:0016887">
    <property type="term" value="F:ATP hydrolysis activity"/>
    <property type="evidence" value="ECO:0007669"/>
    <property type="project" value="InterPro"/>
</dbReference>
<dbReference type="PANTHER" id="PTHR23077">
    <property type="entry name" value="AAA-FAMILY ATPASE"/>
    <property type="match status" value="1"/>
</dbReference>
<organism evidence="2 3">
    <name type="scientific">Spiroplasma tabanidicola</name>
    <dbReference type="NCBI Taxonomy" id="324079"/>
    <lineage>
        <taxon>Bacteria</taxon>
        <taxon>Bacillati</taxon>
        <taxon>Mycoplasmatota</taxon>
        <taxon>Mollicutes</taxon>
        <taxon>Entomoplasmatales</taxon>
        <taxon>Spiroplasmataceae</taxon>
        <taxon>Spiroplasma</taxon>
    </lineage>
</organism>
<dbReference type="SMART" id="SM00382">
    <property type="entry name" value="AAA"/>
    <property type="match status" value="1"/>
</dbReference>
<gene>
    <name evidence="2" type="ORF">STABA_v1c00470</name>
</gene>
<dbReference type="AlphaFoldDB" id="A0A6I6CBR1"/>
<dbReference type="OrthoDB" id="388964at2"/>
<dbReference type="Pfam" id="PF00004">
    <property type="entry name" value="AAA"/>
    <property type="match status" value="1"/>
</dbReference>
<dbReference type="RefSeq" id="WP_156005338.1">
    <property type="nucleotide sequence ID" value="NZ_CP046276.1"/>
</dbReference>
<sequence length="341" mass="39202">MKAQIHLKDLINIIEKVRNNIDKETISILKSLSKDISNQGYSKEASYILDLMGIDSVTFANKDVLFGNDKNFELLTLENNYKDFLINDNDVTYFRLKKILENEKVLYKFNGIKLIIEGRPGSGKTSLIKNLAKSLEKKLYSVSAAKIVSSKLGETQKNIETLFQEINQCNDAIILFDEFDSLIGSRDRNINDEYHRMIGVFNNCVDNLKPGLIFVAITNKQNFIDESTIRRFNMKITMNNIDIAKLMLLLQDKSKGLEINFNEKLIEKIFSTFIDEINYSFPEEIILNAILYEQEVEQAAIKLLNIDENQLLEKGFSLRDLQTITGMSRSTLQRMYSKETG</sequence>
<accession>A0A6I6CBR1</accession>
<proteinExistence type="predicted"/>
<dbReference type="InterPro" id="IPR003959">
    <property type="entry name" value="ATPase_AAA_core"/>
</dbReference>
<keyword evidence="3" id="KW-1185">Reference proteome</keyword>
<dbReference type="PANTHER" id="PTHR23077:SF117">
    <property type="entry name" value="AAA+ ATPASE DOMAIN-CONTAINING PROTEIN"/>
    <property type="match status" value="1"/>
</dbReference>
<dbReference type="SUPFAM" id="SSF52540">
    <property type="entry name" value="P-loop containing nucleoside triphosphate hydrolases"/>
    <property type="match status" value="1"/>
</dbReference>
<feature type="domain" description="AAA+ ATPase" evidence="1">
    <location>
        <begin position="110"/>
        <end position="242"/>
    </location>
</feature>
<dbReference type="InterPro" id="IPR050168">
    <property type="entry name" value="AAA_ATPase_domain"/>
</dbReference>
<protein>
    <submittedName>
        <fullName evidence="2">AAA family ATPase</fullName>
    </submittedName>
</protein>
<evidence type="ECO:0000313" key="3">
    <source>
        <dbReference type="Proteomes" id="UP000424468"/>
    </source>
</evidence>
<evidence type="ECO:0000259" key="1">
    <source>
        <dbReference type="SMART" id="SM00382"/>
    </source>
</evidence>